<proteinExistence type="inferred from homology"/>
<evidence type="ECO:0000256" key="3">
    <source>
        <dbReference type="PROSITE-ProRule" id="PRU10133"/>
    </source>
</evidence>
<keyword evidence="4" id="KW-0067">ATP-binding</keyword>
<keyword evidence="2 4" id="KW-0833">Ubl conjugation pathway</keyword>
<accession>A0A5J4UEF1</accession>
<sequence length="201" mass="22713">LNLKKLAEERKKQLEEGKKDGSSGPAAAGRALSRRSISITKDLEILDIPPAARMRFPKKGDIKEIEFLISPTDGLWKGGNFVFKVTFPSEYRMKPPTVKCLTKVYHPNINFNGDVCLSILRDTEWTAVMDTSHILMGLFVLFYEPDASDPLNVHLGELMKKDYNKFAQNVASSFRGLNVEGQSFEKQPIKYDFPENKKTGK</sequence>
<evidence type="ECO:0000256" key="5">
    <source>
        <dbReference type="SAM" id="MobiDB-lite"/>
    </source>
</evidence>
<dbReference type="EMBL" id="SNRW01016654">
    <property type="protein sequence ID" value="KAA6369136.1"/>
    <property type="molecule type" value="Genomic_DNA"/>
</dbReference>
<evidence type="ECO:0000256" key="4">
    <source>
        <dbReference type="RuleBase" id="RU362109"/>
    </source>
</evidence>
<dbReference type="CDD" id="cd23794">
    <property type="entry name" value="UBCc_UBE2F_UBE2M"/>
    <property type="match status" value="1"/>
</dbReference>
<evidence type="ECO:0000313" key="7">
    <source>
        <dbReference type="EMBL" id="KAA6369136.1"/>
    </source>
</evidence>
<reference evidence="7 8" key="1">
    <citation type="submission" date="2019-03" db="EMBL/GenBank/DDBJ databases">
        <title>Single cell metagenomics reveals metabolic interactions within the superorganism composed of flagellate Streblomastix strix and complex community of Bacteroidetes bacteria on its surface.</title>
        <authorList>
            <person name="Treitli S.C."/>
            <person name="Kolisko M."/>
            <person name="Husnik F."/>
            <person name="Keeling P."/>
            <person name="Hampl V."/>
        </authorList>
    </citation>
    <scope>NUCLEOTIDE SEQUENCE [LARGE SCALE GENOMIC DNA]</scope>
    <source>
        <strain evidence="7">ST1C</strain>
    </source>
</reference>
<feature type="active site" description="Glycyl thioester intermediate" evidence="3">
    <location>
        <position position="116"/>
    </location>
</feature>
<feature type="non-terminal residue" evidence="7">
    <location>
        <position position="1"/>
    </location>
</feature>
<comment type="similarity">
    <text evidence="4">Belongs to the ubiquitin-conjugating enzyme family.</text>
</comment>
<gene>
    <name evidence="7" type="ORF">EZS28_035336</name>
</gene>
<dbReference type="PANTHER" id="PTHR24067">
    <property type="entry name" value="UBIQUITIN-CONJUGATING ENZYME E2"/>
    <property type="match status" value="1"/>
</dbReference>
<dbReference type="SUPFAM" id="SSF54495">
    <property type="entry name" value="UBC-like"/>
    <property type="match status" value="1"/>
</dbReference>
<dbReference type="InterPro" id="IPR023313">
    <property type="entry name" value="UBQ-conjugating_AS"/>
</dbReference>
<dbReference type="SMART" id="SM00212">
    <property type="entry name" value="UBCc"/>
    <property type="match status" value="1"/>
</dbReference>
<keyword evidence="4" id="KW-0547">Nucleotide-binding</keyword>
<dbReference type="AlphaFoldDB" id="A0A5J4UEF1"/>
<dbReference type="InterPro" id="IPR050113">
    <property type="entry name" value="Ub_conjugating_enzyme"/>
</dbReference>
<organism evidence="7 8">
    <name type="scientific">Streblomastix strix</name>
    <dbReference type="NCBI Taxonomy" id="222440"/>
    <lineage>
        <taxon>Eukaryota</taxon>
        <taxon>Metamonada</taxon>
        <taxon>Preaxostyla</taxon>
        <taxon>Oxymonadida</taxon>
        <taxon>Streblomastigidae</taxon>
        <taxon>Streblomastix</taxon>
    </lineage>
</organism>
<comment type="caution">
    <text evidence="7">The sequence shown here is derived from an EMBL/GenBank/DDBJ whole genome shotgun (WGS) entry which is preliminary data.</text>
</comment>
<dbReference type="Gene3D" id="3.10.110.10">
    <property type="entry name" value="Ubiquitin Conjugating Enzyme"/>
    <property type="match status" value="1"/>
</dbReference>
<evidence type="ECO:0000256" key="1">
    <source>
        <dbReference type="ARBA" id="ARBA00022679"/>
    </source>
</evidence>
<evidence type="ECO:0000259" key="6">
    <source>
        <dbReference type="PROSITE" id="PS50127"/>
    </source>
</evidence>
<dbReference type="PROSITE" id="PS50127">
    <property type="entry name" value="UBC_2"/>
    <property type="match status" value="1"/>
</dbReference>
<feature type="compositionally biased region" description="Basic and acidic residues" evidence="5">
    <location>
        <begin position="10"/>
        <end position="21"/>
    </location>
</feature>
<dbReference type="InterPro" id="IPR000608">
    <property type="entry name" value="UBC"/>
</dbReference>
<dbReference type="Proteomes" id="UP000324800">
    <property type="component" value="Unassembled WGS sequence"/>
</dbReference>
<protein>
    <submittedName>
        <fullName evidence="7">Putative ubiquitin-conjugating enzyme E2M</fullName>
    </submittedName>
</protein>
<feature type="domain" description="UBC core" evidence="6">
    <location>
        <begin position="27"/>
        <end position="179"/>
    </location>
</feature>
<dbReference type="Pfam" id="PF00179">
    <property type="entry name" value="UQ_con"/>
    <property type="match status" value="1"/>
</dbReference>
<keyword evidence="1" id="KW-0808">Transferase</keyword>
<name>A0A5J4UEF1_9EUKA</name>
<dbReference type="GO" id="GO:0005524">
    <property type="term" value="F:ATP binding"/>
    <property type="evidence" value="ECO:0007669"/>
    <property type="project" value="UniProtKB-UniRule"/>
</dbReference>
<evidence type="ECO:0000313" key="8">
    <source>
        <dbReference type="Proteomes" id="UP000324800"/>
    </source>
</evidence>
<dbReference type="InterPro" id="IPR016135">
    <property type="entry name" value="UBQ-conjugating_enzyme/RWD"/>
</dbReference>
<dbReference type="PROSITE" id="PS00183">
    <property type="entry name" value="UBC_1"/>
    <property type="match status" value="1"/>
</dbReference>
<dbReference type="OrthoDB" id="10249039at2759"/>
<feature type="region of interest" description="Disordered" evidence="5">
    <location>
        <begin position="10"/>
        <end position="31"/>
    </location>
</feature>
<evidence type="ECO:0000256" key="2">
    <source>
        <dbReference type="ARBA" id="ARBA00022786"/>
    </source>
</evidence>
<dbReference type="GO" id="GO:0016740">
    <property type="term" value="F:transferase activity"/>
    <property type="evidence" value="ECO:0007669"/>
    <property type="project" value="UniProtKB-KW"/>
</dbReference>